<feature type="signal peptide" evidence="1">
    <location>
        <begin position="1"/>
        <end position="24"/>
    </location>
</feature>
<evidence type="ECO:0000313" key="2">
    <source>
        <dbReference type="EMBL" id="KIF54422.1"/>
    </source>
</evidence>
<comment type="caution">
    <text evidence="2">The sequence shown here is derived from an EMBL/GenBank/DDBJ whole genome shotgun (WGS) entry which is preliminary data.</text>
</comment>
<organism evidence="2 3">
    <name type="scientific">Vibrio owensii CAIM 1854 = LMG 25443</name>
    <dbReference type="NCBI Taxonomy" id="1229493"/>
    <lineage>
        <taxon>Bacteria</taxon>
        <taxon>Pseudomonadati</taxon>
        <taxon>Pseudomonadota</taxon>
        <taxon>Gammaproteobacteria</taxon>
        <taxon>Vibrionales</taxon>
        <taxon>Vibrionaceae</taxon>
        <taxon>Vibrio</taxon>
    </lineage>
</organism>
<dbReference type="AlphaFoldDB" id="A0A0C1WDK1"/>
<proteinExistence type="predicted"/>
<evidence type="ECO:0000313" key="3">
    <source>
        <dbReference type="Proteomes" id="UP000031586"/>
    </source>
</evidence>
<dbReference type="EMBL" id="JPRD01000007">
    <property type="protein sequence ID" value="KIF54422.1"/>
    <property type="molecule type" value="Genomic_DNA"/>
</dbReference>
<gene>
    <name evidence="2" type="ORF">H735_03270</name>
</gene>
<evidence type="ECO:0000256" key="1">
    <source>
        <dbReference type="SAM" id="SignalP"/>
    </source>
</evidence>
<dbReference type="Proteomes" id="UP000031586">
    <property type="component" value="Unassembled WGS sequence"/>
</dbReference>
<reference evidence="2 3" key="1">
    <citation type="submission" date="2014-07" db="EMBL/GenBank/DDBJ databases">
        <title>Unique and conserved regions in Vibrio harveyi and related species in comparison with the shrimp pathogen Vibrio harveyi CAIM 1792.</title>
        <authorList>
            <person name="Espinoza-Valles I."/>
            <person name="Vora G."/>
            <person name="Leekitcharoenphon P."/>
            <person name="Ussery D."/>
            <person name="Hoj L."/>
            <person name="Gomez-Gil B."/>
        </authorList>
    </citation>
    <scope>NUCLEOTIDE SEQUENCE [LARGE SCALE GENOMIC DNA]</scope>
    <source>
        <strain evidence="3">CAIM 1854 / LMG 25443</strain>
    </source>
</reference>
<accession>A0A0C1WDK1</accession>
<name>A0A0C1WDK1_9VIBR</name>
<sequence length="168" mass="18737">MKLKKRPVRIALLATLIAATGVQAQALKDKDEATSDDVTFSATIQEQCGIDVTIANADLAFGEQYNDSKAQVKLINNEDDGKIELSLEPLKEHELGNHIDKEDVWFKSGGVHEANMNAKDWEEGIEYSRSDIRNNNLVDLSARINVDESNLDADQYTLVTNWVIECDD</sequence>
<keyword evidence="1" id="KW-0732">Signal</keyword>
<dbReference type="RefSeq" id="WP_020196865.1">
    <property type="nucleotide sequence ID" value="NZ_BAOH01000086.1"/>
</dbReference>
<dbReference type="PATRIC" id="fig|1229493.5.peg.5367"/>
<protein>
    <submittedName>
        <fullName evidence="2">Uncharacterized protein</fullName>
    </submittedName>
</protein>
<feature type="chain" id="PRO_5002159073" evidence="1">
    <location>
        <begin position="25"/>
        <end position="168"/>
    </location>
</feature>